<keyword evidence="2" id="KW-0813">Transport</keyword>
<dbReference type="InterPro" id="IPR036259">
    <property type="entry name" value="MFS_trans_sf"/>
</dbReference>
<feature type="transmembrane region" description="Helical" evidence="9">
    <location>
        <begin position="168"/>
        <end position="192"/>
    </location>
</feature>
<feature type="domain" description="Major facilitator superfamily (MFS) profile" evidence="10">
    <location>
        <begin position="18"/>
        <end position="499"/>
    </location>
</feature>
<keyword evidence="12" id="KW-1185">Reference proteome</keyword>
<comment type="caution">
    <text evidence="11">The sequence shown here is derived from an EMBL/GenBank/DDBJ whole genome shotgun (WGS) entry which is preliminary data.</text>
</comment>
<evidence type="ECO:0000256" key="1">
    <source>
        <dbReference type="ARBA" id="ARBA00004651"/>
    </source>
</evidence>
<dbReference type="InterPro" id="IPR011701">
    <property type="entry name" value="MFS"/>
</dbReference>
<evidence type="ECO:0000313" key="12">
    <source>
        <dbReference type="Proteomes" id="UP000632289"/>
    </source>
</evidence>
<feature type="transmembrane region" description="Helical" evidence="9">
    <location>
        <begin position="107"/>
        <end position="130"/>
    </location>
</feature>
<evidence type="ECO:0000256" key="3">
    <source>
        <dbReference type="ARBA" id="ARBA00022475"/>
    </source>
</evidence>
<evidence type="ECO:0000256" key="8">
    <source>
        <dbReference type="SAM" id="MobiDB-lite"/>
    </source>
</evidence>
<dbReference type="Pfam" id="PF07690">
    <property type="entry name" value="MFS_1"/>
    <property type="match status" value="1"/>
</dbReference>
<evidence type="ECO:0000256" key="5">
    <source>
        <dbReference type="ARBA" id="ARBA00022989"/>
    </source>
</evidence>
<dbReference type="Gene3D" id="1.20.1250.20">
    <property type="entry name" value="MFS general substrate transporter like domains"/>
    <property type="match status" value="1"/>
</dbReference>
<feature type="transmembrane region" description="Helical" evidence="9">
    <location>
        <begin position="361"/>
        <end position="387"/>
    </location>
</feature>
<dbReference type="PANTHER" id="PTHR42718:SF47">
    <property type="entry name" value="METHYL VIOLOGEN RESISTANCE PROTEIN SMVA"/>
    <property type="match status" value="1"/>
</dbReference>
<feature type="transmembrane region" description="Helical" evidence="9">
    <location>
        <begin position="84"/>
        <end position="101"/>
    </location>
</feature>
<keyword evidence="7" id="KW-0046">Antibiotic resistance</keyword>
<evidence type="ECO:0000256" key="2">
    <source>
        <dbReference type="ARBA" id="ARBA00022448"/>
    </source>
</evidence>
<keyword evidence="4 9" id="KW-0812">Transmembrane</keyword>
<protein>
    <submittedName>
        <fullName evidence="11">MFS transporter</fullName>
    </submittedName>
</protein>
<dbReference type="GO" id="GO:0022857">
    <property type="term" value="F:transmembrane transporter activity"/>
    <property type="evidence" value="ECO:0007669"/>
    <property type="project" value="InterPro"/>
</dbReference>
<organism evidence="11 12">
    <name type="scientific">Streptomyces chumphonensis</name>
    <dbReference type="NCBI Taxonomy" id="1214925"/>
    <lineage>
        <taxon>Bacteria</taxon>
        <taxon>Bacillati</taxon>
        <taxon>Actinomycetota</taxon>
        <taxon>Actinomycetes</taxon>
        <taxon>Kitasatosporales</taxon>
        <taxon>Streptomycetaceae</taxon>
        <taxon>Streptomyces</taxon>
    </lineage>
</organism>
<dbReference type="PROSITE" id="PS50850">
    <property type="entry name" value="MFS"/>
    <property type="match status" value="1"/>
</dbReference>
<dbReference type="Gene3D" id="1.20.1720.10">
    <property type="entry name" value="Multidrug resistance protein D"/>
    <property type="match status" value="1"/>
</dbReference>
<dbReference type="PANTHER" id="PTHR42718">
    <property type="entry name" value="MAJOR FACILITATOR SUPERFAMILY MULTIDRUG TRANSPORTER MFSC"/>
    <property type="match status" value="1"/>
</dbReference>
<dbReference type="InterPro" id="IPR020846">
    <property type="entry name" value="MFS_dom"/>
</dbReference>
<feature type="transmembrane region" description="Helical" evidence="9">
    <location>
        <begin position="19"/>
        <end position="40"/>
    </location>
</feature>
<feature type="transmembrane region" description="Helical" evidence="9">
    <location>
        <begin position="52"/>
        <end position="72"/>
    </location>
</feature>
<dbReference type="Proteomes" id="UP000632289">
    <property type="component" value="Unassembled WGS sequence"/>
</dbReference>
<feature type="region of interest" description="Disordered" evidence="8">
    <location>
        <begin position="504"/>
        <end position="533"/>
    </location>
</feature>
<feature type="transmembrane region" description="Helical" evidence="9">
    <location>
        <begin position="335"/>
        <end position="355"/>
    </location>
</feature>
<gene>
    <name evidence="11" type="ORF">IF129_24405</name>
</gene>
<feature type="transmembrane region" description="Helical" evidence="9">
    <location>
        <begin position="271"/>
        <end position="296"/>
    </location>
</feature>
<feature type="transmembrane region" description="Helical" evidence="9">
    <location>
        <begin position="483"/>
        <end position="501"/>
    </location>
</feature>
<name>A0A927F351_9ACTN</name>
<evidence type="ECO:0000256" key="6">
    <source>
        <dbReference type="ARBA" id="ARBA00023136"/>
    </source>
</evidence>
<dbReference type="EMBL" id="JACXYU010000019">
    <property type="protein sequence ID" value="MBD3934690.1"/>
    <property type="molecule type" value="Genomic_DNA"/>
</dbReference>
<evidence type="ECO:0000256" key="9">
    <source>
        <dbReference type="SAM" id="Phobius"/>
    </source>
</evidence>
<keyword evidence="3" id="KW-1003">Cell membrane</keyword>
<comment type="subcellular location">
    <subcellularLocation>
        <location evidence="1">Cell membrane</location>
        <topology evidence="1">Multi-pass membrane protein</topology>
    </subcellularLocation>
</comment>
<evidence type="ECO:0000259" key="10">
    <source>
        <dbReference type="PROSITE" id="PS50850"/>
    </source>
</evidence>
<dbReference type="AlphaFoldDB" id="A0A927F351"/>
<keyword evidence="6 9" id="KW-0472">Membrane</keyword>
<evidence type="ECO:0000256" key="4">
    <source>
        <dbReference type="ARBA" id="ARBA00022692"/>
    </source>
</evidence>
<dbReference type="GO" id="GO:0005886">
    <property type="term" value="C:plasma membrane"/>
    <property type="evidence" value="ECO:0007669"/>
    <property type="project" value="UniProtKB-SubCell"/>
</dbReference>
<feature type="transmembrane region" description="Helical" evidence="9">
    <location>
        <begin position="142"/>
        <end position="162"/>
    </location>
</feature>
<feature type="transmembrane region" description="Helical" evidence="9">
    <location>
        <begin position="308"/>
        <end position="328"/>
    </location>
</feature>
<evidence type="ECO:0000256" key="7">
    <source>
        <dbReference type="ARBA" id="ARBA00023251"/>
    </source>
</evidence>
<keyword evidence="5 9" id="KW-1133">Transmembrane helix</keyword>
<accession>A0A927F351</accession>
<feature type="compositionally biased region" description="Basic and acidic residues" evidence="8">
    <location>
        <begin position="520"/>
        <end position="533"/>
    </location>
</feature>
<sequence>MTPHATTGERAGRREWTGLAVLSLPTLLLSLDMTVLHLAVPKLSADLAPSSTQLLWIVDIYGFLIAGFLIIMGTLGDRVGRRRLLLTGAAAFGVASVLAAMSDSAGMLIATRALLGLAGATLMPSTMSLIRNMFHDPRQRTVAISVWMSSFMLGAGAGPLVGGAMLEHFWWGSVFLLSVPVMVLLLVAGPFLLPEFRDPTAGRIDVVSAALSLGTVLSVVYGIKQTAEHGVGLVPVLAALAGLVLGVVFVRRQRTLATPFLDLRLFRSRGFTVSLTTVALSIFAMGGVIFFVAQYLQMVLDMSPFTAGLYSLPGVLAGMVGILAAPALAQRFPAAYLMGGGLLVAALGVGMLTTLTPESGAATAVTALVVLHVGFGPMIALGTDMIIAGAPPERAGAASAISETGTEMGMALGIAVLGSVGAAIYRTEIGGRLPAGLPPEATDVASDTIGGAAGVAEQLPGALGAALMDAAGEAFVTGLRTTAAVSAVIVAVIAVAATALLRGVTPGDGGGHGEPPAGDDGPRGRGEPVEAGR</sequence>
<dbReference type="SUPFAM" id="SSF103473">
    <property type="entry name" value="MFS general substrate transporter"/>
    <property type="match status" value="1"/>
</dbReference>
<dbReference type="CDD" id="cd17321">
    <property type="entry name" value="MFS_MMR_MDR_like"/>
    <property type="match status" value="1"/>
</dbReference>
<feature type="transmembrane region" description="Helical" evidence="9">
    <location>
        <begin position="229"/>
        <end position="250"/>
    </location>
</feature>
<dbReference type="GO" id="GO:0046677">
    <property type="term" value="P:response to antibiotic"/>
    <property type="evidence" value="ECO:0007669"/>
    <property type="project" value="UniProtKB-KW"/>
</dbReference>
<evidence type="ECO:0000313" key="11">
    <source>
        <dbReference type="EMBL" id="MBD3934690.1"/>
    </source>
</evidence>
<proteinExistence type="predicted"/>
<reference evidence="11" key="1">
    <citation type="submission" date="2020-09" db="EMBL/GenBank/DDBJ databases">
        <title>Secondary metabolite and genome analysis of marine Streptomyces chumphonensis KK1-2T.</title>
        <authorList>
            <person name="Phongsopitanun W."/>
            <person name="Kanchanasin P."/>
            <person name="Pittayakhajonwut P."/>
            <person name="Suwanborirux K."/>
            <person name="Tanasupawat S."/>
        </authorList>
    </citation>
    <scope>NUCLEOTIDE SEQUENCE</scope>
    <source>
        <strain evidence="11">KK1-2</strain>
    </source>
</reference>
<dbReference type="RefSeq" id="WP_191211991.1">
    <property type="nucleotide sequence ID" value="NZ_BAABKL010000004.1"/>
</dbReference>
<feature type="transmembrane region" description="Helical" evidence="9">
    <location>
        <begin position="204"/>
        <end position="223"/>
    </location>
</feature>